<evidence type="ECO:0000256" key="4">
    <source>
        <dbReference type="ARBA" id="ARBA00022771"/>
    </source>
</evidence>
<dbReference type="Pfam" id="PF13894">
    <property type="entry name" value="zf-C2H2_4"/>
    <property type="match status" value="1"/>
</dbReference>
<dbReference type="KEGG" id="malb:109974196"/>
<keyword evidence="5" id="KW-0862">Zinc</keyword>
<dbReference type="GO" id="GO:0005634">
    <property type="term" value="C:nucleus"/>
    <property type="evidence" value="ECO:0007669"/>
    <property type="project" value="UniProtKB-SubCell"/>
</dbReference>
<dbReference type="PROSITE" id="PS00028">
    <property type="entry name" value="ZINC_FINGER_C2H2_1"/>
    <property type="match status" value="3"/>
</dbReference>
<dbReference type="PROSITE" id="PS50157">
    <property type="entry name" value="ZINC_FINGER_C2H2_2"/>
    <property type="match status" value="4"/>
</dbReference>
<dbReference type="Proteomes" id="UP000261600">
    <property type="component" value="Unplaced"/>
</dbReference>
<dbReference type="CTD" id="792456"/>
<dbReference type="RefSeq" id="XP_020479939.1">
    <property type="nucleotide sequence ID" value="XM_020624283.1"/>
</dbReference>
<comment type="subcellular location">
    <subcellularLocation>
        <location evidence="1">Nucleus</location>
    </subcellularLocation>
</comment>
<evidence type="ECO:0000313" key="10">
    <source>
        <dbReference type="Ensembl" id="ENSMALP00000011866.1"/>
    </source>
</evidence>
<organism evidence="10 11">
    <name type="scientific">Monopterus albus</name>
    <name type="common">Swamp eel</name>
    <dbReference type="NCBI Taxonomy" id="43700"/>
    <lineage>
        <taxon>Eukaryota</taxon>
        <taxon>Metazoa</taxon>
        <taxon>Chordata</taxon>
        <taxon>Craniata</taxon>
        <taxon>Vertebrata</taxon>
        <taxon>Euteleostomi</taxon>
        <taxon>Actinopterygii</taxon>
        <taxon>Neopterygii</taxon>
        <taxon>Teleostei</taxon>
        <taxon>Neoteleostei</taxon>
        <taxon>Acanthomorphata</taxon>
        <taxon>Anabantaria</taxon>
        <taxon>Synbranchiformes</taxon>
        <taxon>Synbranchidae</taxon>
        <taxon>Monopterus</taxon>
    </lineage>
</organism>
<protein>
    <recommendedName>
        <fullName evidence="9">C2H2-type domain-containing protein</fullName>
    </recommendedName>
</protein>
<dbReference type="GO" id="GO:0003006">
    <property type="term" value="P:developmental process involved in reproduction"/>
    <property type="evidence" value="ECO:0007669"/>
    <property type="project" value="UniProtKB-ARBA"/>
</dbReference>
<dbReference type="InterPro" id="IPR036236">
    <property type="entry name" value="Znf_C2H2_sf"/>
</dbReference>
<dbReference type="Pfam" id="PF00096">
    <property type="entry name" value="zf-C2H2"/>
    <property type="match status" value="1"/>
</dbReference>
<dbReference type="STRING" id="43700.ENSMALP00000011866"/>
<accession>A0A3Q3QG03</accession>
<evidence type="ECO:0000256" key="3">
    <source>
        <dbReference type="ARBA" id="ARBA00022737"/>
    </source>
</evidence>
<evidence type="ECO:0000256" key="8">
    <source>
        <dbReference type="SAM" id="MobiDB-lite"/>
    </source>
</evidence>
<keyword evidence="4 7" id="KW-0863">Zinc-finger</keyword>
<evidence type="ECO:0000256" key="2">
    <source>
        <dbReference type="ARBA" id="ARBA00022723"/>
    </source>
</evidence>
<reference evidence="10" key="1">
    <citation type="submission" date="2025-08" db="UniProtKB">
        <authorList>
            <consortium name="Ensembl"/>
        </authorList>
    </citation>
    <scope>IDENTIFICATION</scope>
</reference>
<dbReference type="Ensembl" id="ENSMALT00000012122.1">
    <property type="protein sequence ID" value="ENSMALP00000011866.1"/>
    <property type="gene ID" value="ENSMALG00000008421.1"/>
</dbReference>
<feature type="domain" description="C2H2-type" evidence="9">
    <location>
        <begin position="234"/>
        <end position="258"/>
    </location>
</feature>
<evidence type="ECO:0000256" key="7">
    <source>
        <dbReference type="PROSITE-ProRule" id="PRU00042"/>
    </source>
</evidence>
<dbReference type="Gene3D" id="3.30.160.60">
    <property type="entry name" value="Classic Zinc Finger"/>
    <property type="match status" value="2"/>
</dbReference>
<dbReference type="GO" id="GO:0009887">
    <property type="term" value="P:animal organ morphogenesis"/>
    <property type="evidence" value="ECO:0007669"/>
    <property type="project" value="UniProtKB-ARBA"/>
</dbReference>
<dbReference type="OrthoDB" id="6508643at2759"/>
<feature type="region of interest" description="Disordered" evidence="8">
    <location>
        <begin position="71"/>
        <end position="122"/>
    </location>
</feature>
<evidence type="ECO:0000256" key="5">
    <source>
        <dbReference type="ARBA" id="ARBA00022833"/>
    </source>
</evidence>
<sequence length="341" mass="37462">MPRAFLVKKANVSPGKRNWSELPDHERGDVYIPVSIFPPSVLKMEAEASPAEMTPLCLSKHPVSDTRMHAELPSSTVLGRPQSPVDSSEERSEVRRRSQGGSTYVRSKIKVTTGELPCNPSPPSLSLPHIPTPPPMNSNATLMPVASTSTPITLEAVSTVTRSAGQSQSLSMGTTVTYVCQVCQKTFQFQRMLNRHVKCHNETKRHLCDFCGKGFNDTFDLKRHVRTHTGVRPYKCTLCEKAFTQRCSLESHMKKIHSITLKYAYKERRNKLYVCEECGHTAGTQDELLIHLHSLHPNSPLLKGKAARRTGGGRDGQSAGGSMPDSPQGPDSDDTTGSAGQ</sequence>
<feature type="domain" description="C2H2-type" evidence="9">
    <location>
        <begin position="273"/>
        <end position="301"/>
    </location>
</feature>
<dbReference type="GO" id="GO:0000978">
    <property type="term" value="F:RNA polymerase II cis-regulatory region sequence-specific DNA binding"/>
    <property type="evidence" value="ECO:0007669"/>
    <property type="project" value="TreeGrafter"/>
</dbReference>
<keyword evidence="3" id="KW-0677">Repeat</keyword>
<dbReference type="GO" id="GO:0008270">
    <property type="term" value="F:zinc ion binding"/>
    <property type="evidence" value="ECO:0007669"/>
    <property type="project" value="UniProtKB-KW"/>
</dbReference>
<dbReference type="GeneID" id="109974196"/>
<feature type="region of interest" description="Disordered" evidence="8">
    <location>
        <begin position="299"/>
        <end position="341"/>
    </location>
</feature>
<evidence type="ECO:0000256" key="1">
    <source>
        <dbReference type="ARBA" id="ARBA00004123"/>
    </source>
</evidence>
<keyword evidence="11" id="KW-1185">Reference proteome</keyword>
<evidence type="ECO:0000313" key="11">
    <source>
        <dbReference type="Proteomes" id="UP000261600"/>
    </source>
</evidence>
<dbReference type="AlphaFoldDB" id="A0A3Q3QG03"/>
<evidence type="ECO:0000256" key="6">
    <source>
        <dbReference type="ARBA" id="ARBA00023242"/>
    </source>
</evidence>
<reference evidence="10" key="2">
    <citation type="submission" date="2025-09" db="UniProtKB">
        <authorList>
            <consortium name="Ensembl"/>
        </authorList>
    </citation>
    <scope>IDENTIFICATION</scope>
</reference>
<dbReference type="FunFam" id="3.30.160.60:FF:000246">
    <property type="entry name" value="Transcription factor Ovo-like 2"/>
    <property type="match status" value="1"/>
</dbReference>
<dbReference type="GO" id="GO:0048731">
    <property type="term" value="P:system development"/>
    <property type="evidence" value="ECO:0007669"/>
    <property type="project" value="UniProtKB-ARBA"/>
</dbReference>
<dbReference type="InterPro" id="IPR013087">
    <property type="entry name" value="Znf_C2H2_type"/>
</dbReference>
<dbReference type="SUPFAM" id="SSF57667">
    <property type="entry name" value="beta-beta-alpha zinc fingers"/>
    <property type="match status" value="2"/>
</dbReference>
<feature type="domain" description="C2H2-type" evidence="9">
    <location>
        <begin position="178"/>
        <end position="205"/>
    </location>
</feature>
<dbReference type="FunFam" id="3.30.160.60:FF:000452">
    <property type="entry name" value="Transcription factor Ovo-like 2"/>
    <property type="match status" value="1"/>
</dbReference>
<dbReference type="GO" id="GO:0000981">
    <property type="term" value="F:DNA-binding transcription factor activity, RNA polymerase II-specific"/>
    <property type="evidence" value="ECO:0007669"/>
    <property type="project" value="TreeGrafter"/>
</dbReference>
<dbReference type="InterPro" id="IPR027756">
    <property type="entry name" value="Ovo-like"/>
</dbReference>
<feature type="domain" description="C2H2-type" evidence="9">
    <location>
        <begin position="206"/>
        <end position="233"/>
    </location>
</feature>
<proteinExistence type="predicted"/>
<dbReference type="PANTHER" id="PTHR10032">
    <property type="entry name" value="ZINC FINGER PROTEIN WITH KRAB AND SCAN DOMAINS"/>
    <property type="match status" value="1"/>
</dbReference>
<evidence type="ECO:0000259" key="9">
    <source>
        <dbReference type="PROSITE" id="PS50157"/>
    </source>
</evidence>
<keyword evidence="6" id="KW-0539">Nucleus</keyword>
<keyword evidence="2" id="KW-0479">Metal-binding</keyword>
<dbReference type="SMART" id="SM00355">
    <property type="entry name" value="ZnF_C2H2"/>
    <property type="match status" value="4"/>
</dbReference>
<name>A0A3Q3QG03_MONAL</name>
<dbReference type="PANTHER" id="PTHR10032:SF272">
    <property type="entry name" value="OVO-LIKE ZINC FINGER 1A-RELATED"/>
    <property type="match status" value="1"/>
</dbReference>
<dbReference type="GO" id="GO:0009913">
    <property type="term" value="P:epidermal cell differentiation"/>
    <property type="evidence" value="ECO:0007669"/>
    <property type="project" value="TreeGrafter"/>
</dbReference>